<dbReference type="EMBL" id="JAYMYS010000004">
    <property type="protein sequence ID" value="KAK7394410.1"/>
    <property type="molecule type" value="Genomic_DNA"/>
</dbReference>
<name>A0AAN9XJ62_PSOTE</name>
<evidence type="ECO:0000313" key="2">
    <source>
        <dbReference type="Proteomes" id="UP001386955"/>
    </source>
</evidence>
<dbReference type="Proteomes" id="UP001386955">
    <property type="component" value="Unassembled WGS sequence"/>
</dbReference>
<evidence type="ECO:0000313" key="1">
    <source>
        <dbReference type="EMBL" id="KAK7394410.1"/>
    </source>
</evidence>
<proteinExistence type="predicted"/>
<protein>
    <submittedName>
        <fullName evidence="1">Uncharacterized protein</fullName>
    </submittedName>
</protein>
<reference evidence="1 2" key="1">
    <citation type="submission" date="2024-01" db="EMBL/GenBank/DDBJ databases">
        <title>The genomes of 5 underutilized Papilionoideae crops provide insights into root nodulation and disease resistanc.</title>
        <authorList>
            <person name="Jiang F."/>
        </authorList>
    </citation>
    <scope>NUCLEOTIDE SEQUENCE [LARGE SCALE GENOMIC DNA]</scope>
    <source>
        <strain evidence="1">DUOXIRENSHENG_FW03</strain>
        <tissue evidence="1">Leaves</tissue>
    </source>
</reference>
<keyword evidence="2" id="KW-1185">Reference proteome</keyword>
<gene>
    <name evidence="1" type="ORF">VNO78_14938</name>
</gene>
<dbReference type="AlphaFoldDB" id="A0AAN9XJ62"/>
<sequence length="150" mass="16845">MSFVVVMPQLGVVEIVGVRVEVMAMGVGVTGEVEAGEEVQMEGSQSMKEVTCVVSILTRVRNEGRRRDIFVPVCSSKKSSFFSFTLLHFYTTVSALTKVKIQPSVLLCFRSSRSRTSIQFFCFFFTHIFLGVPDIQEVKGCIGGFWKRKR</sequence>
<accession>A0AAN9XJ62</accession>
<organism evidence="1 2">
    <name type="scientific">Psophocarpus tetragonolobus</name>
    <name type="common">Winged bean</name>
    <name type="synonym">Dolichos tetragonolobus</name>
    <dbReference type="NCBI Taxonomy" id="3891"/>
    <lineage>
        <taxon>Eukaryota</taxon>
        <taxon>Viridiplantae</taxon>
        <taxon>Streptophyta</taxon>
        <taxon>Embryophyta</taxon>
        <taxon>Tracheophyta</taxon>
        <taxon>Spermatophyta</taxon>
        <taxon>Magnoliopsida</taxon>
        <taxon>eudicotyledons</taxon>
        <taxon>Gunneridae</taxon>
        <taxon>Pentapetalae</taxon>
        <taxon>rosids</taxon>
        <taxon>fabids</taxon>
        <taxon>Fabales</taxon>
        <taxon>Fabaceae</taxon>
        <taxon>Papilionoideae</taxon>
        <taxon>50 kb inversion clade</taxon>
        <taxon>NPAAA clade</taxon>
        <taxon>indigoferoid/millettioid clade</taxon>
        <taxon>Phaseoleae</taxon>
        <taxon>Psophocarpus</taxon>
    </lineage>
</organism>
<comment type="caution">
    <text evidence="1">The sequence shown here is derived from an EMBL/GenBank/DDBJ whole genome shotgun (WGS) entry which is preliminary data.</text>
</comment>